<dbReference type="OrthoDB" id="151348at2"/>
<proteinExistence type="predicted"/>
<evidence type="ECO:0000259" key="1">
    <source>
        <dbReference type="Pfam" id="PF10040"/>
    </source>
</evidence>
<dbReference type="Pfam" id="PF10040">
    <property type="entry name" value="CRISPR_Cas6"/>
    <property type="match status" value="1"/>
</dbReference>
<protein>
    <recommendedName>
        <fullName evidence="1">CRISPR-associated protein Cas6 C-terminal domain-containing protein</fullName>
    </recommendedName>
</protein>
<dbReference type="Proteomes" id="UP000322530">
    <property type="component" value="Unassembled WGS sequence"/>
</dbReference>
<name>A0A5A5TJQ3_9CHLR</name>
<sequence length="334" mass="37546">MQTLLRSAALTTTHLWFTVRATTAVSLDMYSGAALRGSFFHALWTRFCTNKSAVTCASCPLNEICPVSSIVAPLREDNVGGQDIQRPYVIIPPREGAHCYQPGEAFSFGMTLFGHIVNLLPYIMLSISELEAEGLGQRLNENAGRRGRFHVEQVEVIHPWTQQRQSIYTAGNPLVNTPIISVHVADCLERATQLNADSVTLTFLTPLRLVDREHLIKRAEFRPLLQRLLERYYALERHYGNAELILSKEERDQLLQQADAISCSNDQTIWQDLRSYSNRQKRATPIGGLIGQATFTGNLTELLPYLLIGELIHIGKNAVKGNGWYRIEASKQIE</sequence>
<reference evidence="2 3" key="1">
    <citation type="submission" date="2019-01" db="EMBL/GenBank/DDBJ databases">
        <title>Draft genome sequence of Dictyobacter sp. Uno17.</title>
        <authorList>
            <person name="Wang C.M."/>
            <person name="Zheng Y."/>
            <person name="Sakai Y."/>
            <person name="Abe K."/>
            <person name="Yokota A."/>
            <person name="Yabe S."/>
        </authorList>
    </citation>
    <scope>NUCLEOTIDE SEQUENCE [LARGE SCALE GENOMIC DNA]</scope>
    <source>
        <strain evidence="2 3">Uno17</strain>
    </source>
</reference>
<dbReference type="AlphaFoldDB" id="A0A5A5TJQ3"/>
<dbReference type="Gene3D" id="3.30.70.1900">
    <property type="match status" value="1"/>
</dbReference>
<dbReference type="RefSeq" id="WP_149404091.1">
    <property type="nucleotide sequence ID" value="NZ_BIXY01000101.1"/>
</dbReference>
<dbReference type="EMBL" id="BIXY01000101">
    <property type="protein sequence ID" value="GCF11253.1"/>
    <property type="molecule type" value="Genomic_DNA"/>
</dbReference>
<evidence type="ECO:0000313" key="2">
    <source>
        <dbReference type="EMBL" id="GCF11253.1"/>
    </source>
</evidence>
<organism evidence="2 3">
    <name type="scientific">Dictyobacter arantiisoli</name>
    <dbReference type="NCBI Taxonomy" id="2014874"/>
    <lineage>
        <taxon>Bacteria</taxon>
        <taxon>Bacillati</taxon>
        <taxon>Chloroflexota</taxon>
        <taxon>Ktedonobacteria</taxon>
        <taxon>Ktedonobacterales</taxon>
        <taxon>Dictyobacteraceae</taxon>
        <taxon>Dictyobacter</taxon>
    </lineage>
</organism>
<dbReference type="InterPro" id="IPR019267">
    <property type="entry name" value="CRISPR-assoc_Cas6_C"/>
</dbReference>
<gene>
    <name evidence="2" type="ORF">KDI_48170</name>
</gene>
<keyword evidence="3" id="KW-1185">Reference proteome</keyword>
<comment type="caution">
    <text evidence="2">The sequence shown here is derived from an EMBL/GenBank/DDBJ whole genome shotgun (WGS) entry which is preliminary data.</text>
</comment>
<evidence type="ECO:0000313" key="3">
    <source>
        <dbReference type="Proteomes" id="UP000322530"/>
    </source>
</evidence>
<feature type="domain" description="CRISPR-associated protein Cas6 C-terminal" evidence="1">
    <location>
        <begin position="201"/>
        <end position="325"/>
    </location>
</feature>
<accession>A0A5A5TJQ3</accession>